<evidence type="ECO:0000313" key="6">
    <source>
        <dbReference type="Proteomes" id="UP000695000"/>
    </source>
</evidence>
<keyword evidence="2 4" id="KW-0328">Glycosyltransferase</keyword>
<dbReference type="PANTHER" id="PTHR48043">
    <property type="entry name" value="EG:EG0003.4 PROTEIN-RELATED"/>
    <property type="match status" value="1"/>
</dbReference>
<organism evidence="6 7">
    <name type="scientific">Nicrophorus vespilloides</name>
    <name type="common">Boreal carrion beetle</name>
    <dbReference type="NCBI Taxonomy" id="110193"/>
    <lineage>
        <taxon>Eukaryota</taxon>
        <taxon>Metazoa</taxon>
        <taxon>Ecdysozoa</taxon>
        <taxon>Arthropoda</taxon>
        <taxon>Hexapoda</taxon>
        <taxon>Insecta</taxon>
        <taxon>Pterygota</taxon>
        <taxon>Neoptera</taxon>
        <taxon>Endopterygota</taxon>
        <taxon>Coleoptera</taxon>
        <taxon>Polyphaga</taxon>
        <taxon>Staphyliniformia</taxon>
        <taxon>Silphidae</taxon>
        <taxon>Nicrophorinae</taxon>
        <taxon>Nicrophorus</taxon>
    </lineage>
</organism>
<name>A0ABM1MXF7_NICVS</name>
<comment type="subcellular location">
    <subcellularLocation>
        <location evidence="5">Membrane</location>
        <topology evidence="5">Single-pass membrane protein</topology>
    </subcellularLocation>
</comment>
<evidence type="ECO:0000256" key="3">
    <source>
        <dbReference type="ARBA" id="ARBA00022679"/>
    </source>
</evidence>
<keyword evidence="5" id="KW-0472">Membrane</keyword>
<dbReference type="EC" id="2.4.1.17" evidence="5"/>
<protein>
    <recommendedName>
        <fullName evidence="5">UDP-glucuronosyltransferase</fullName>
        <ecNumber evidence="5">2.4.1.17</ecNumber>
    </recommendedName>
</protein>
<comment type="catalytic activity">
    <reaction evidence="5">
        <text>glucuronate acceptor + UDP-alpha-D-glucuronate = acceptor beta-D-glucuronoside + UDP + H(+)</text>
        <dbReference type="Rhea" id="RHEA:21032"/>
        <dbReference type="ChEBI" id="CHEBI:15378"/>
        <dbReference type="ChEBI" id="CHEBI:58052"/>
        <dbReference type="ChEBI" id="CHEBI:58223"/>
        <dbReference type="ChEBI" id="CHEBI:132367"/>
        <dbReference type="ChEBI" id="CHEBI:132368"/>
        <dbReference type="EC" id="2.4.1.17"/>
    </reaction>
</comment>
<keyword evidence="6" id="KW-1185">Reference proteome</keyword>
<dbReference type="CDD" id="cd03784">
    <property type="entry name" value="GT1_Gtf-like"/>
    <property type="match status" value="1"/>
</dbReference>
<evidence type="ECO:0000256" key="4">
    <source>
        <dbReference type="RuleBase" id="RU003718"/>
    </source>
</evidence>
<dbReference type="InterPro" id="IPR002213">
    <property type="entry name" value="UDP_glucos_trans"/>
</dbReference>
<gene>
    <name evidence="7" type="primary">LOC108564680</name>
</gene>
<sequence length="523" mass="59798">MKTSVSLLLMGLCSMAHSAKILCIFPTTSQSHYILGHELCEGLVKKGHDVTFISAYDKNTTYKNIYLEDVQAKLEELHRANQQNEEVNINDMRTMPPQNMFMWMGEVMLIQNELLFEHPRVQDLMKNEKFDVVVLEQFMNDALKGFCVHFDARCIAFSTIGVSDFSNYLVSNPTFPSYIPNMFLSYSSDMTFFQRMHNALFTVFINTVNKYKHIPNQQELMRKYFPDSPDISDIIKNNVDLVFLNSHPSVNDPVPTVPQMIHVGGIHVNPKQNKMPGDVKKFLDDATEGVVYFSLGTNVKSKDLPKEKVQSILRALSKLKMKVLWKYEDDKLEGKPKNVMIQKWMPQQEILSHPNVKVFLTHGGLLSSIEAVYFGIPLIGVPFFGDQMSNMQMHVKNGFAIQIDFDDLNEASLTEAFNTITKNPKFSKIAKRRSKMMRDSPMKPLDLAVFWVEYLVRNGDATFLRTAATDLPIYKYLMLDVVAFLALIALIPPVLLYKCIKCRKSCAKSEKCCKAKSNKSKKE</sequence>
<dbReference type="SUPFAM" id="SSF53756">
    <property type="entry name" value="UDP-Glycosyltransferase/glycogen phosphorylase"/>
    <property type="match status" value="1"/>
</dbReference>
<dbReference type="GeneID" id="108564680"/>
<dbReference type="RefSeq" id="XP_017779257.1">
    <property type="nucleotide sequence ID" value="XM_017923768.1"/>
</dbReference>
<keyword evidence="5" id="KW-0732">Signal</keyword>
<keyword evidence="3 4" id="KW-0808">Transferase</keyword>
<accession>A0ABM1MXF7</accession>
<keyword evidence="5" id="KW-1133">Transmembrane helix</keyword>
<evidence type="ECO:0000256" key="1">
    <source>
        <dbReference type="ARBA" id="ARBA00009995"/>
    </source>
</evidence>
<comment type="similarity">
    <text evidence="1 4">Belongs to the UDP-glycosyltransferase family.</text>
</comment>
<evidence type="ECO:0000256" key="2">
    <source>
        <dbReference type="ARBA" id="ARBA00022676"/>
    </source>
</evidence>
<feature type="chain" id="PRO_5044976189" description="UDP-glucuronosyltransferase" evidence="5">
    <location>
        <begin position="19"/>
        <end position="523"/>
    </location>
</feature>
<proteinExistence type="inferred from homology"/>
<reference evidence="7" key="1">
    <citation type="submission" date="2025-08" db="UniProtKB">
        <authorList>
            <consortium name="RefSeq"/>
        </authorList>
    </citation>
    <scope>IDENTIFICATION</scope>
    <source>
        <tissue evidence="7">Whole Larva</tissue>
    </source>
</reference>
<dbReference type="PROSITE" id="PS00375">
    <property type="entry name" value="UDPGT"/>
    <property type="match status" value="1"/>
</dbReference>
<dbReference type="InterPro" id="IPR035595">
    <property type="entry name" value="UDP_glycos_trans_CS"/>
</dbReference>
<feature type="signal peptide" evidence="5">
    <location>
        <begin position="1"/>
        <end position="18"/>
    </location>
</feature>
<evidence type="ECO:0000313" key="7">
    <source>
        <dbReference type="RefSeq" id="XP_017779257.1"/>
    </source>
</evidence>
<dbReference type="InterPro" id="IPR050271">
    <property type="entry name" value="UDP-glycosyltransferase"/>
</dbReference>
<dbReference type="Gene3D" id="3.40.50.2000">
    <property type="entry name" value="Glycogen Phosphorylase B"/>
    <property type="match status" value="2"/>
</dbReference>
<feature type="transmembrane region" description="Helical" evidence="5">
    <location>
        <begin position="476"/>
        <end position="497"/>
    </location>
</feature>
<keyword evidence="5" id="KW-0812">Transmembrane</keyword>
<dbReference type="PANTHER" id="PTHR48043:SF159">
    <property type="entry name" value="EG:EG0003.4 PROTEIN-RELATED"/>
    <property type="match status" value="1"/>
</dbReference>
<dbReference type="Pfam" id="PF00201">
    <property type="entry name" value="UDPGT"/>
    <property type="match status" value="1"/>
</dbReference>
<dbReference type="Proteomes" id="UP000695000">
    <property type="component" value="Unplaced"/>
</dbReference>
<evidence type="ECO:0000256" key="5">
    <source>
        <dbReference type="RuleBase" id="RU362059"/>
    </source>
</evidence>